<protein>
    <submittedName>
        <fullName evidence="9">Methyl-accepting chemotaxis protein</fullName>
    </submittedName>
</protein>
<dbReference type="PROSITE" id="PS50111">
    <property type="entry name" value="CHEMOTAXIS_TRANSDUC_2"/>
    <property type="match status" value="1"/>
</dbReference>
<dbReference type="GO" id="GO:0007165">
    <property type="term" value="P:signal transduction"/>
    <property type="evidence" value="ECO:0007669"/>
    <property type="project" value="UniProtKB-KW"/>
</dbReference>
<dbReference type="PANTHER" id="PTHR43531">
    <property type="entry name" value="PROTEIN ICFG"/>
    <property type="match status" value="1"/>
</dbReference>
<name>A0A8B6X128_9BURK</name>
<proteinExistence type="inferred from homology"/>
<dbReference type="CDD" id="cd06225">
    <property type="entry name" value="HAMP"/>
    <property type="match status" value="1"/>
</dbReference>
<evidence type="ECO:0000256" key="2">
    <source>
        <dbReference type="ARBA" id="ARBA00022500"/>
    </source>
</evidence>
<reference evidence="9" key="1">
    <citation type="journal article" date="1992" name="J. Biol. Chem.">
        <title>Sequence and characterization of Bacillus subtilis CheW.</title>
        <authorList>
            <person name="Hanlon D.W."/>
            <person name="Marquez-Magana L.M."/>
            <person name="Carpenter P.B."/>
            <person name="Chamberlin M.J."/>
            <person name="Ordal G.W."/>
        </authorList>
    </citation>
    <scope>NUCLEOTIDE SEQUENCE</scope>
</reference>
<dbReference type="PROSITE" id="PS50885">
    <property type="entry name" value="HAMP"/>
    <property type="match status" value="1"/>
</dbReference>
<dbReference type="Gene3D" id="1.10.287.950">
    <property type="entry name" value="Methyl-accepting chemotaxis protein"/>
    <property type="match status" value="1"/>
</dbReference>
<accession>A0A8B6X128</accession>
<keyword evidence="8" id="KW-1185">Reference proteome</keyword>
<evidence type="ECO:0000259" key="6">
    <source>
        <dbReference type="PROSITE" id="PS50111"/>
    </source>
</evidence>
<comment type="similarity">
    <text evidence="3">Belongs to the methyl-accepting chemotaxis (MCP) protein family.</text>
</comment>
<evidence type="ECO:0000256" key="5">
    <source>
        <dbReference type="SAM" id="Phobius"/>
    </source>
</evidence>
<dbReference type="RefSeq" id="WP_028310108.1">
    <property type="nucleotide sequence ID" value="NZ_AXWS01000007.1"/>
</dbReference>
<dbReference type="SUPFAM" id="SSF58104">
    <property type="entry name" value="Methyl-accepting chemotaxis protein (MCP) signaling domain"/>
    <property type="match status" value="1"/>
</dbReference>
<keyword evidence="5" id="KW-1133">Transmembrane helix</keyword>
<dbReference type="FunFam" id="1.10.287.950:FF:000001">
    <property type="entry name" value="Methyl-accepting chemotaxis sensory transducer"/>
    <property type="match status" value="1"/>
</dbReference>
<dbReference type="InterPro" id="IPR003660">
    <property type="entry name" value="HAMP_dom"/>
</dbReference>
<dbReference type="Proteomes" id="UP000675920">
    <property type="component" value="Unplaced"/>
</dbReference>
<dbReference type="AlphaFoldDB" id="A0A8B6X128"/>
<evidence type="ECO:0000256" key="3">
    <source>
        <dbReference type="ARBA" id="ARBA00029447"/>
    </source>
</evidence>
<keyword evidence="2" id="KW-0145">Chemotaxis</keyword>
<dbReference type="Pfam" id="PF00015">
    <property type="entry name" value="MCPsignal"/>
    <property type="match status" value="1"/>
</dbReference>
<dbReference type="InterPro" id="IPR051310">
    <property type="entry name" value="MCP_chemotaxis"/>
</dbReference>
<evidence type="ECO:0000256" key="4">
    <source>
        <dbReference type="PROSITE-ProRule" id="PRU00284"/>
    </source>
</evidence>
<keyword evidence="5" id="KW-0472">Membrane</keyword>
<evidence type="ECO:0000313" key="9">
    <source>
        <dbReference type="RefSeq" id="WP_028310108.1"/>
    </source>
</evidence>
<dbReference type="InterPro" id="IPR004090">
    <property type="entry name" value="Chemotax_Me-accpt_rcpt"/>
</dbReference>
<dbReference type="GO" id="GO:0006935">
    <property type="term" value="P:chemotaxis"/>
    <property type="evidence" value="ECO:0007669"/>
    <property type="project" value="UniProtKB-KW"/>
</dbReference>
<dbReference type="OrthoDB" id="9806477at2"/>
<organism evidence="8 9">
    <name type="scientific">Derxia gummosa DSM 723</name>
    <dbReference type="NCBI Taxonomy" id="1121388"/>
    <lineage>
        <taxon>Bacteria</taxon>
        <taxon>Pseudomonadati</taxon>
        <taxon>Pseudomonadota</taxon>
        <taxon>Betaproteobacteria</taxon>
        <taxon>Burkholderiales</taxon>
        <taxon>Alcaligenaceae</taxon>
        <taxon>Derxia</taxon>
    </lineage>
</organism>
<feature type="domain" description="HAMP" evidence="7">
    <location>
        <begin position="343"/>
        <end position="395"/>
    </location>
</feature>
<evidence type="ECO:0000256" key="1">
    <source>
        <dbReference type="ARBA" id="ARBA00004370"/>
    </source>
</evidence>
<comment type="subcellular location">
    <subcellularLocation>
        <location evidence="1">Membrane</location>
    </subcellularLocation>
</comment>
<evidence type="ECO:0000313" key="8">
    <source>
        <dbReference type="Proteomes" id="UP000675920"/>
    </source>
</evidence>
<dbReference type="CDD" id="cd11386">
    <property type="entry name" value="MCP_signal"/>
    <property type="match status" value="1"/>
</dbReference>
<dbReference type="Pfam" id="PF00672">
    <property type="entry name" value="HAMP"/>
    <property type="match status" value="1"/>
</dbReference>
<feature type="transmembrane region" description="Helical" evidence="5">
    <location>
        <begin position="319"/>
        <end position="342"/>
    </location>
</feature>
<evidence type="ECO:0000259" key="7">
    <source>
        <dbReference type="PROSITE" id="PS50885"/>
    </source>
</evidence>
<dbReference type="SMART" id="SM00304">
    <property type="entry name" value="HAMP"/>
    <property type="match status" value="1"/>
</dbReference>
<dbReference type="GO" id="GO:0016020">
    <property type="term" value="C:membrane"/>
    <property type="evidence" value="ECO:0007669"/>
    <property type="project" value="UniProtKB-SubCell"/>
</dbReference>
<feature type="transmembrane region" description="Helical" evidence="5">
    <location>
        <begin position="20"/>
        <end position="40"/>
    </location>
</feature>
<reference evidence="9" key="2">
    <citation type="submission" date="2025-08" db="UniProtKB">
        <authorList>
            <consortium name="RefSeq"/>
        </authorList>
    </citation>
    <scope>IDENTIFICATION</scope>
</reference>
<feature type="domain" description="Methyl-accepting transducer" evidence="6">
    <location>
        <begin position="400"/>
        <end position="629"/>
    </location>
</feature>
<dbReference type="SMART" id="SM00283">
    <property type="entry name" value="MA"/>
    <property type="match status" value="1"/>
</dbReference>
<keyword evidence="4" id="KW-0807">Transducer</keyword>
<dbReference type="PANTHER" id="PTHR43531:SF11">
    <property type="entry name" value="METHYL-ACCEPTING CHEMOTAXIS PROTEIN 3"/>
    <property type="match status" value="1"/>
</dbReference>
<dbReference type="PRINTS" id="PR00260">
    <property type="entry name" value="CHEMTRNSDUCR"/>
</dbReference>
<dbReference type="GO" id="GO:0004888">
    <property type="term" value="F:transmembrane signaling receptor activity"/>
    <property type="evidence" value="ECO:0007669"/>
    <property type="project" value="InterPro"/>
</dbReference>
<sequence>MSFLLDPAEALLRRLRFLPKFLLLIGPLTLALALMAAYCVGLAHDSRRVALDEIDGLDLAHDTVVLIKATQQHRGRMSMRLGGKPESVARTADARRDVDAALAALDRRIAAHARFGLADDWRDYRASWNELTGRLDGLDAASSLRLHTEAIDRLRRLLDRIDETSGLALDPDAASYYLMTAATMHLPRAIEHVALVRGTTAGALASGHATIAQTMAVIARAQMATSELRDAHEEVETAARHDAGLRAGLPALESATAQAIAFTDHAVALIRDADGNSDRAEAFFSEGTQAIAGLDTVGTGLFDALRQELRQRVARSERLLLTLGSAVAGCLAAVLLLTIAFYRSVAYRLGQLGRVMAATAAGDLTARVDDHGHDELADIGRELDGMVGGLSRLVARIRDDAVAVAAAGDEIAGGSQELSDRTSTQAANLEQAAANMAELTSMLNQTVGNAERVDELARGASDVARDGDASVGTLVETMAHIETSAKRMGEILGVIDGIAFQTNLLALNAAVEAARAGEQGRGFAVVASEVRTLARRSGEAATEIRTMIGESVTRIGAGSRQVGEARGRIGAVVGQVSEVSAVIGAVSRASMEQSVGVREVSEAVGAIDRITRSNAELVDANMRTAEGLSERAKDLTRAVAAFRLA</sequence>
<dbReference type="InterPro" id="IPR004089">
    <property type="entry name" value="MCPsignal_dom"/>
</dbReference>
<keyword evidence="5" id="KW-0812">Transmembrane</keyword>